<sequence>MKRYFHVVAIPIRIVINNFGDHDPNGMMYVLKENEKKVREQVDCSPFMPVELVQPLTIRANVGDNIEILFENKLPFPTSMHIQRAEYDVQTSDGAFVGLNADSTVPPCPSGETHIYRWKVHNEGIHIFSDLGNSLSSELGTNLHGLFGALIVQTKGSWWTDPVTGDEINSGLYADIHTPLGPSFREYAWFFHDEQEANNLTGDHPIDPHTLQPSMQHSINYRSEPMRNRHMLILEGVACSDCEGEEVHHDSWAFGDPATPVLPSYVGDPLKIRLIHGGVQETHVFHYHVHQWKFELEDSDSDIIDSQAISPQNSYTISPLYGAGSFQKAFGDIIIHCHLYPHFGEGMWGMHRIFNTLQDGSQCYPNGVPIPCLQPLPDRPLPPKPTAKKPGFPNFIPGIVGCKSPRPPIGISDANRTPTTLEKNQFAPNASPGALFANPCIEGVTPVRVYDTVLIQMPIQYNEEGWHDPEGRLYVLAEDEEDVLAGRKKPEPLVIHANAGECIKIRFTNKLPQVLGGNAFQLVNRTYEATQHVHFVKFDPLCSDGANTGWNYNTGVLPGETIELQWYADVELRGVFFHDHNFAAQGQQHGVFGGLNVHAKGAEVLDIQTGKPSDTGTKTIVTHPLIADYREFSLFVHDFALLFDKDGCPLNPPPFPGSQEDPGVMGINYKNEPLQFRLVEPTCDPAYVFSSYLHGDPVTPLLETYNGDPVRIRLFQGAQEESHSFNLHRQIWQKERQDLDSELTQQQHIGLSEHFTLAFSIEGKGDFDMLYHFGSIDDIWLGNWGLMRTFEGEVDHLHPLPDRPCPPKRQLPLPCENGKVPKKAVSKECPGPKDARVIKYNVVAMQTDIVYNKYGDHDPFGIVFALAKDEKAIRSGKLNPEPLILRANVGDCIEITLHNKLKGFSHPQHAIHGYPGVPVETPFPPSCRISLHAQLLEYDVRNSDGATVGFNPDQTIGPGETITYRWYVSRPVGACNLWDMADLRNHRHHGAFGIFIAEPKGTYYLDSVTRKKVQSGNQVILSHPLLGEKREFVLLMHDGVRLVDRKGDLIIDPEPIFMDREELEDFEDQGSRGFNYRSERFINRLRRNPDISKVFSSKVHGDPSTPIFLAHPGDPITIRFVFPADRARTHTFTLHAHEWSRSIRDVNSEAISAIGQNTIGTHENFELHDGAGGQFALPGDYMYRSGDIRWDIELGMWGIMRVLQKGDSRIAPLKKYEKRG</sequence>
<protein>
    <submittedName>
        <fullName evidence="3">Multicopper oxidase domain-containing protein</fullName>
    </submittedName>
</protein>
<dbReference type="Proteomes" id="UP000664578">
    <property type="component" value="Unassembled WGS sequence"/>
</dbReference>
<feature type="domain" description="Plastocyanin-like" evidence="2">
    <location>
        <begin position="57"/>
        <end position="155"/>
    </location>
</feature>
<evidence type="ECO:0000313" key="3">
    <source>
        <dbReference type="EMBL" id="MBN8252820.1"/>
    </source>
</evidence>
<keyword evidence="1" id="KW-0479">Metal-binding</keyword>
<gene>
    <name evidence="3" type="ORF">JF537_14660</name>
</gene>
<evidence type="ECO:0000259" key="2">
    <source>
        <dbReference type="Pfam" id="PF07732"/>
    </source>
</evidence>
<name>A0A8I1MI82_9BACI</name>
<dbReference type="InterPro" id="IPR008972">
    <property type="entry name" value="Cupredoxin"/>
</dbReference>
<dbReference type="RefSeq" id="WP_206782850.1">
    <property type="nucleotide sequence ID" value="NZ_JAEMWV010000007.1"/>
</dbReference>
<dbReference type="InterPro" id="IPR002355">
    <property type="entry name" value="Cu_oxidase_Cu_BS"/>
</dbReference>
<evidence type="ECO:0000313" key="4">
    <source>
        <dbReference type="Proteomes" id="UP000664578"/>
    </source>
</evidence>
<proteinExistence type="predicted"/>
<dbReference type="PROSITE" id="PS00080">
    <property type="entry name" value="MULTICOPPER_OXIDASE2"/>
    <property type="match status" value="1"/>
</dbReference>
<dbReference type="GO" id="GO:0005507">
    <property type="term" value="F:copper ion binding"/>
    <property type="evidence" value="ECO:0007669"/>
    <property type="project" value="InterPro"/>
</dbReference>
<reference evidence="3" key="1">
    <citation type="submission" date="2020-12" db="EMBL/GenBank/DDBJ databases">
        <title>PHA producing bacteria isolated from mangrove.</title>
        <authorList>
            <person name="Zheng W."/>
            <person name="Yu S."/>
            <person name="Huang Y."/>
        </authorList>
    </citation>
    <scope>NUCLEOTIDE SEQUENCE</scope>
    <source>
        <strain evidence="3">GN22-4</strain>
    </source>
</reference>
<dbReference type="Pfam" id="PF07732">
    <property type="entry name" value="Cu-oxidase_3"/>
    <property type="match status" value="1"/>
</dbReference>
<comment type="caution">
    <text evidence="3">The sequence shown here is derived from an EMBL/GenBank/DDBJ whole genome shotgun (WGS) entry which is preliminary data.</text>
</comment>
<dbReference type="InterPro" id="IPR011707">
    <property type="entry name" value="Cu-oxidase-like_N"/>
</dbReference>
<dbReference type="AlphaFoldDB" id="A0A8I1MI82"/>
<dbReference type="Gene3D" id="2.60.40.420">
    <property type="entry name" value="Cupredoxins - blue copper proteins"/>
    <property type="match status" value="5"/>
</dbReference>
<organism evidence="3 4">
    <name type="scientific">Priestia flexa</name>
    <dbReference type="NCBI Taxonomy" id="86664"/>
    <lineage>
        <taxon>Bacteria</taxon>
        <taxon>Bacillati</taxon>
        <taxon>Bacillota</taxon>
        <taxon>Bacilli</taxon>
        <taxon>Bacillales</taxon>
        <taxon>Bacillaceae</taxon>
        <taxon>Priestia</taxon>
    </lineage>
</organism>
<accession>A0A8I1MI82</accession>
<evidence type="ECO:0000256" key="1">
    <source>
        <dbReference type="ARBA" id="ARBA00022723"/>
    </source>
</evidence>
<dbReference type="SUPFAM" id="SSF49503">
    <property type="entry name" value="Cupredoxins"/>
    <property type="match status" value="6"/>
</dbReference>
<dbReference type="EMBL" id="JAEMWV010000007">
    <property type="protein sequence ID" value="MBN8252820.1"/>
    <property type="molecule type" value="Genomic_DNA"/>
</dbReference>